<keyword evidence="12" id="KW-1185">Reference proteome</keyword>
<evidence type="ECO:0000256" key="9">
    <source>
        <dbReference type="RuleBase" id="RU364024"/>
    </source>
</evidence>
<dbReference type="Proteomes" id="UP000013776">
    <property type="component" value="Unassembled WGS sequence"/>
</dbReference>
<evidence type="ECO:0000259" key="10">
    <source>
        <dbReference type="Pfam" id="PF18307"/>
    </source>
</evidence>
<dbReference type="STRING" id="1097556.R4XAU2"/>
<gene>
    <name evidence="11" type="ORF">TAPDE_002694</name>
</gene>
<dbReference type="GO" id="GO:0003690">
    <property type="term" value="F:double-stranded DNA binding"/>
    <property type="evidence" value="ECO:0007669"/>
    <property type="project" value="TreeGrafter"/>
</dbReference>
<evidence type="ECO:0000256" key="6">
    <source>
        <dbReference type="ARBA" id="ARBA00023163"/>
    </source>
</evidence>
<dbReference type="eggNOG" id="KOG3471">
    <property type="taxonomic scope" value="Eukaryota"/>
</dbReference>
<evidence type="ECO:0000256" key="4">
    <source>
        <dbReference type="ARBA" id="ARBA00022763"/>
    </source>
</evidence>
<dbReference type="Pfam" id="PF18307">
    <property type="entry name" value="Tfb2_C"/>
    <property type="match status" value="1"/>
</dbReference>
<comment type="function">
    <text evidence="9">Component of the general transcription and DNA repair factor IIH (TFIIH) core complex which is involved in general and transcription-coupled nucleotide excision repair (NER) of damaged DNA.</text>
</comment>
<dbReference type="VEuPathDB" id="FungiDB:TAPDE_002694"/>
<dbReference type="InterPro" id="IPR040662">
    <property type="entry name" value="Tfb2_C"/>
</dbReference>
<sequence>MAVTEFRTSINDYLEQLPPTTNSRLYSRPATCLAIFRLLPAMAKHYVTSLLFTTSDLSMTDFEQWSTEQGRSRQSAAFDKLQRLNIMTERGGNLVMNDGFRLNMKLALTGGGKHNSFGLPTMDHENVDVQFLEKFCTTTWEDILHFMVGTTFNRQPGSSVVRLLRASSLIDDNNRITSAGFQFLLQDGNAQIWTLILQYLETSDVEGCDPVEMIHFLFMLGSLEVGVAYSASELSLTQASLLADLMDFGIIWQKSGSDSFWPTRLASTLNHDASITSTSTKESFDSIASTTGDDSGFVILETNYRLYAYTSSPLQIAVLDLFTDLNSRFPNLCTGQLSRHSIRKALDNGITADQVILFLTSHAHPQMRKQLPLLPPTVVDQIRLWELEKNRLKATIGYLFRDFNSAFEFEEALKYARDIGVLVYDNKAKRFFFVSTDGVQLLTAFVKRKAEERKLKGQ</sequence>
<comment type="function">
    <text evidence="1">Component of the general transcription and DNA repair factor IIH (TFIIH) core complex, which is involved in general and transcription-coupled nucleotide excision repair (NER) of damaged DNA and, when complexed to TFIIK, in RNA transcription by RNA polymerase II. In NER, TFIIH acts by opening DNA around the lesion to allow the excision of the damaged oligonucleotide and its replacement by a new DNA fragment. In transcription, TFIIH has an essential role in transcription initiation. When the pre-initiation complex (PIC) has been established, TFIIH is required for promoter opening and promoter escape. Phosphorylation of the C-terminal tail (CTD) of the largest subunit of RNA polymerase II by the kinase module TFIIK controls the initiation of transcription.</text>
</comment>
<organism evidence="11 12">
    <name type="scientific">Taphrina deformans (strain PYCC 5710 / ATCC 11124 / CBS 356.35 / IMI 108563 / JCM 9778 / NBRC 8474)</name>
    <name type="common">Peach leaf curl fungus</name>
    <name type="synonym">Lalaria deformans</name>
    <dbReference type="NCBI Taxonomy" id="1097556"/>
    <lineage>
        <taxon>Eukaryota</taxon>
        <taxon>Fungi</taxon>
        <taxon>Dikarya</taxon>
        <taxon>Ascomycota</taxon>
        <taxon>Taphrinomycotina</taxon>
        <taxon>Taphrinomycetes</taxon>
        <taxon>Taphrinales</taxon>
        <taxon>Taphrinaceae</taxon>
        <taxon>Taphrina</taxon>
    </lineage>
</organism>
<evidence type="ECO:0000256" key="3">
    <source>
        <dbReference type="ARBA" id="ARBA00007132"/>
    </source>
</evidence>
<evidence type="ECO:0000313" key="12">
    <source>
        <dbReference type="Proteomes" id="UP000013776"/>
    </source>
</evidence>
<dbReference type="InterPro" id="IPR004598">
    <property type="entry name" value="TFIIH_p52/Tfb2"/>
</dbReference>
<comment type="caution">
    <text evidence="11">The sequence shown here is derived from an EMBL/GenBank/DDBJ whole genome shotgun (WGS) entry which is preliminary data.</text>
</comment>
<dbReference type="Pfam" id="PF03849">
    <property type="entry name" value="Tfb2"/>
    <property type="match status" value="1"/>
</dbReference>
<dbReference type="GO" id="GO:0001671">
    <property type="term" value="F:ATPase activator activity"/>
    <property type="evidence" value="ECO:0007669"/>
    <property type="project" value="InterPro"/>
</dbReference>
<dbReference type="PANTHER" id="PTHR13152">
    <property type="entry name" value="TFIIH, POLYPEPTIDE 4"/>
    <property type="match status" value="1"/>
</dbReference>
<dbReference type="EMBL" id="CAHR02000111">
    <property type="protein sequence ID" value="CCG82938.1"/>
    <property type="molecule type" value="Genomic_DNA"/>
</dbReference>
<reference evidence="11 12" key="1">
    <citation type="journal article" date="2013" name="MBio">
        <title>Genome sequencing of the plant pathogen Taphrina deformans, the causal agent of peach leaf curl.</title>
        <authorList>
            <person name="Cisse O.H."/>
            <person name="Almeida J.M.G.C.F."/>
            <person name="Fonseca A."/>
            <person name="Kumar A.A."/>
            <person name="Salojaervi J."/>
            <person name="Overmyer K."/>
            <person name="Hauser P.M."/>
            <person name="Pagni M."/>
        </authorList>
    </citation>
    <scope>NUCLEOTIDE SEQUENCE [LARGE SCALE GENOMIC DNA]</scope>
    <source>
        <strain evidence="12">PYCC 5710 / ATCC 11124 / CBS 356.35 / IMI 108563 / JCM 9778 / NBRC 8474</strain>
    </source>
</reference>
<dbReference type="OrthoDB" id="364513at2759"/>
<dbReference type="Gene3D" id="3.30.70.2610">
    <property type="match status" value="1"/>
</dbReference>
<evidence type="ECO:0000256" key="7">
    <source>
        <dbReference type="ARBA" id="ARBA00023204"/>
    </source>
</evidence>
<dbReference type="NCBIfam" id="TIGR00625">
    <property type="entry name" value="tfb2"/>
    <property type="match status" value="1"/>
</dbReference>
<feature type="domain" description="Transcription factor Tfb2 C-terminal" evidence="10">
    <location>
        <begin position="380"/>
        <end position="447"/>
    </location>
</feature>
<evidence type="ECO:0000256" key="1">
    <source>
        <dbReference type="ARBA" id="ARBA00002817"/>
    </source>
</evidence>
<keyword evidence="4 9" id="KW-0227">DNA damage</keyword>
<protein>
    <recommendedName>
        <fullName evidence="9">RNA polymerase II transcription factor B subunit 2</fullName>
    </recommendedName>
</protein>
<comment type="similarity">
    <text evidence="3 9">Belongs to the TFB2 family.</text>
</comment>
<keyword evidence="5 9" id="KW-0805">Transcription regulation</keyword>
<keyword evidence="7 9" id="KW-0234">DNA repair</keyword>
<evidence type="ECO:0000256" key="5">
    <source>
        <dbReference type="ARBA" id="ARBA00023015"/>
    </source>
</evidence>
<accession>R4XAU2</accession>
<dbReference type="GO" id="GO:0006366">
    <property type="term" value="P:transcription by RNA polymerase II"/>
    <property type="evidence" value="ECO:0007669"/>
    <property type="project" value="UniProtKB-ARBA"/>
</dbReference>
<dbReference type="AlphaFoldDB" id="R4XAU2"/>
<keyword evidence="8 9" id="KW-0539">Nucleus</keyword>
<evidence type="ECO:0000256" key="2">
    <source>
        <dbReference type="ARBA" id="ARBA00004123"/>
    </source>
</evidence>
<evidence type="ECO:0000313" key="11">
    <source>
        <dbReference type="EMBL" id="CCG82938.1"/>
    </source>
</evidence>
<dbReference type="PANTHER" id="PTHR13152:SF0">
    <property type="entry name" value="GENERAL TRANSCRIPTION FACTOR IIH SUBUNIT 4"/>
    <property type="match status" value="1"/>
</dbReference>
<evidence type="ECO:0000256" key="8">
    <source>
        <dbReference type="ARBA" id="ARBA00023242"/>
    </source>
</evidence>
<dbReference type="GO" id="GO:0005675">
    <property type="term" value="C:transcription factor TFIIH holo complex"/>
    <property type="evidence" value="ECO:0007669"/>
    <property type="project" value="TreeGrafter"/>
</dbReference>
<dbReference type="GO" id="GO:0006289">
    <property type="term" value="P:nucleotide-excision repair"/>
    <property type="evidence" value="ECO:0007669"/>
    <property type="project" value="InterPro"/>
</dbReference>
<name>R4XAU2_TAPDE</name>
<keyword evidence="6 9" id="KW-0804">Transcription</keyword>
<proteinExistence type="inferred from homology"/>
<comment type="subcellular location">
    <subcellularLocation>
        <location evidence="2 9">Nucleus</location>
    </subcellularLocation>
</comment>
<dbReference type="GO" id="GO:0000439">
    <property type="term" value="C:transcription factor TFIIH core complex"/>
    <property type="evidence" value="ECO:0007669"/>
    <property type="project" value="InterPro"/>
</dbReference>
<dbReference type="FunFam" id="3.30.70.2610:FF:000001">
    <property type="entry name" value="General transcription factor IIH subunit 4"/>
    <property type="match status" value="1"/>
</dbReference>